<proteinExistence type="inferred from homology"/>
<protein>
    <submittedName>
        <fullName evidence="10">Tau-tubulin kinase 1</fullName>
    </submittedName>
</protein>
<keyword evidence="1" id="KW-0723">Serine/threonine-protein kinase</keyword>
<dbReference type="FunFam" id="1.10.510.10:FF:000481">
    <property type="entry name" value="Asator, isoform D"/>
    <property type="match status" value="1"/>
</dbReference>
<feature type="binding site" evidence="7">
    <location>
        <position position="46"/>
    </location>
    <ligand>
        <name>ATP</name>
        <dbReference type="ChEBI" id="CHEBI:30616"/>
    </ligand>
</feature>
<keyword evidence="3 7" id="KW-0547">Nucleotide-binding</keyword>
<keyword evidence="2" id="KW-0808">Transferase</keyword>
<dbReference type="Pfam" id="PF00069">
    <property type="entry name" value="Pkinase"/>
    <property type="match status" value="1"/>
</dbReference>
<name>A0A034VA69_BACDO</name>
<gene>
    <name evidence="10" type="primary">TTBK1</name>
</gene>
<keyword evidence="4 10" id="KW-0418">Kinase</keyword>
<dbReference type="EMBL" id="GAKP01020500">
    <property type="protein sequence ID" value="JAC38452.1"/>
    <property type="molecule type" value="Transcribed_RNA"/>
</dbReference>
<dbReference type="PROSITE" id="PS50011">
    <property type="entry name" value="PROTEIN_KINASE_DOM"/>
    <property type="match status" value="1"/>
</dbReference>
<dbReference type="InterPro" id="IPR000719">
    <property type="entry name" value="Prot_kinase_dom"/>
</dbReference>
<dbReference type="PROSITE" id="PS00107">
    <property type="entry name" value="PROTEIN_KINASE_ATP"/>
    <property type="match status" value="1"/>
</dbReference>
<evidence type="ECO:0000256" key="1">
    <source>
        <dbReference type="ARBA" id="ARBA00022527"/>
    </source>
</evidence>
<comment type="similarity">
    <text evidence="6">Belongs to the protein kinase superfamily. CK1 Ser/Thr protein kinase family.</text>
</comment>
<dbReference type="GO" id="GO:0004674">
    <property type="term" value="F:protein serine/threonine kinase activity"/>
    <property type="evidence" value="ECO:0007669"/>
    <property type="project" value="UniProtKB-KW"/>
</dbReference>
<dbReference type="InterPro" id="IPR011009">
    <property type="entry name" value="Kinase-like_dom_sf"/>
</dbReference>
<evidence type="ECO:0000259" key="9">
    <source>
        <dbReference type="PROSITE" id="PS50011"/>
    </source>
</evidence>
<feature type="compositionally biased region" description="Polar residues" evidence="8">
    <location>
        <begin position="453"/>
        <end position="476"/>
    </location>
</feature>
<dbReference type="EMBL" id="GAKP01020499">
    <property type="protein sequence ID" value="JAC38453.1"/>
    <property type="molecule type" value="Transcribed_RNA"/>
</dbReference>
<dbReference type="OrthoDB" id="5979581at2759"/>
<feature type="region of interest" description="Disordered" evidence="8">
    <location>
        <begin position="748"/>
        <end position="773"/>
    </location>
</feature>
<evidence type="ECO:0000313" key="10">
    <source>
        <dbReference type="EMBL" id="JAC38453.1"/>
    </source>
</evidence>
<sequence length="1415" mass="157290">MTSEDLLQPGHVVKERWKVVRKIGGGGFGEIYEGQDLITREQVALKVESARQPKQVLKMEVAVLKKLQGKEHVCRFIGCGRNDRFNYVVMQLQGKNLAELRRAQPRGAFSLSTTLRLGLQILKAIESIHSVGFLHRDIKPSNFSIGRLPYNCRRVYMLDFGLARQYTTGTGEVRCPRAAAGFRGTVRYASINAHRNREMGRHDDLWSLFYMLVEFVNGQLPWRKIKDKEQVGFTKEKYDHRILLKHLPSDLKQFLEHIQSLAYADRPDYAMLIGLFERCMKRRGVKDSDPYDWEKIDTVNATTSQTTNTVQILGKNEYAHGNTTQMTVAASNISGTEYPRHRNDMDTALLASTDPINGKEKVDKNCNAPLPQIDGLLLNMSSCNQNTIQKANPGQSANLTGSANVHCVKTVDQTHDQKTQPKLPSQPHLNAPQITLFLPSAPPNVSNSTGVIKPSTVTGSNRSDCAGSVTGSTPPLNNHKHHPKQQFIHGHSLVQARSNSPSAQTVRKNYSSPIQAQIGGCDKEVGPNSTSLQSHLHNDDILIGDTSIAEDQLNYQNVVEGQSEVGCDGSPKKIQRSDGTNDEPNFNQNLNATEPLIKGTSSVYDPAVSSGCFILNESASSHAHDATPFSFDVALGPSKAVVLQNNISSQRTSQIGPTGGIQQHIYIGPATKYRSSTASSLRPAFNSSGAVHRFGNIGLARSSNGPGVAGDHSMTQYALIDDENVSALQQVTKGGGALTLASQWKSQFDDSEDTTDNEWKQEPQSPDHRSAGKMLTDSQSNLFEDTRETNQQAVLVTTGVVNAIEPLPDLDCAKSTDFCEDVSFQRKQHMHSRSIQKKCNLNNTEVKINSTLRAIIPRCWSDPVMCTVLRKDLKPPIIHQAAFDNTAFRMDISRNVCVRDTITASAHMSEKFQSAPPNKVKSTCYENIIKNEERMYNSLPNMFFRDNQIAAVQKDVLQPLDFIFIPWRMEANTFQRTTVPLSNEYCEELKSSTEACKNFENHQGAAGSSSFNNKKALSESCVSGRLEIRVIPQEKLNAKENFIYNIVPTELIKDKIDSAITVVPLEANDSDTRSAKIGVLTQKQPRQTNQSSMIISPNSKIFRDLLKISGSDITDTEKKSYCSPINTPSKSEDIKHKNESDGILSTVLTNINTGDASTRTNVPGYNRININEVVCEDELNGSKSSEIPGLVCLPPSKIPVPNIRQTKCASWSGSDLTAALSLMGTSSYSVTTTIQESELTRNNEKNWENCTKRTANDVKGANVNQNTTLTDLTPALRKRREAQKYLTDPGQLNLRFARPHSRHTIRKYGVPTILLGHFEDNSSDNSEELQVFKQSTRINENNVKVSVQNLNSIKHQQSQKQMQNQEIRQNEEQLLYNVVTELKLSDKKRNDIIPPPGAPKLENSARLRRYRHNVD</sequence>
<dbReference type="InterPro" id="IPR017441">
    <property type="entry name" value="Protein_kinase_ATP_BS"/>
</dbReference>
<dbReference type="Gene3D" id="1.10.510.10">
    <property type="entry name" value="Transferase(Phosphotransferase) domain 1"/>
    <property type="match status" value="1"/>
</dbReference>
<dbReference type="SMART" id="SM00220">
    <property type="entry name" value="S_TKc"/>
    <property type="match status" value="1"/>
</dbReference>
<keyword evidence="5 7" id="KW-0067">ATP-binding</keyword>
<organism evidence="10">
    <name type="scientific">Bactrocera dorsalis</name>
    <name type="common">Oriental fruit fly</name>
    <name type="synonym">Dacus dorsalis</name>
    <dbReference type="NCBI Taxonomy" id="27457"/>
    <lineage>
        <taxon>Eukaryota</taxon>
        <taxon>Metazoa</taxon>
        <taxon>Ecdysozoa</taxon>
        <taxon>Arthropoda</taxon>
        <taxon>Hexapoda</taxon>
        <taxon>Insecta</taxon>
        <taxon>Pterygota</taxon>
        <taxon>Neoptera</taxon>
        <taxon>Endopterygota</taxon>
        <taxon>Diptera</taxon>
        <taxon>Brachycera</taxon>
        <taxon>Muscomorpha</taxon>
        <taxon>Tephritoidea</taxon>
        <taxon>Tephritidae</taxon>
        <taxon>Bactrocera</taxon>
        <taxon>Bactrocera</taxon>
    </lineage>
</organism>
<evidence type="ECO:0000256" key="3">
    <source>
        <dbReference type="ARBA" id="ARBA00022741"/>
    </source>
</evidence>
<dbReference type="InterPro" id="IPR047916">
    <property type="entry name" value="TTBK_Asator-like_STKc"/>
</dbReference>
<dbReference type="EMBL" id="GAKP01020497">
    <property type="protein sequence ID" value="JAC38455.1"/>
    <property type="molecule type" value="Transcribed_RNA"/>
</dbReference>
<reference evidence="10" key="1">
    <citation type="journal article" date="2014" name="BMC Genomics">
        <title>Characterizing the developmental transcriptome of the oriental fruit fly, Bactrocera dorsalis (Diptera: Tephritidae) through comparative genomic analysis with Drosophila melanogaster utilizing modENCODE datasets.</title>
        <authorList>
            <person name="Geib S.M."/>
            <person name="Calla B."/>
            <person name="Hall B."/>
            <person name="Hou S."/>
            <person name="Manoukis N.C."/>
        </authorList>
    </citation>
    <scope>NUCLEOTIDE SEQUENCE</scope>
    <source>
        <strain evidence="10">Punador</strain>
    </source>
</reference>
<evidence type="ECO:0000256" key="2">
    <source>
        <dbReference type="ARBA" id="ARBA00022679"/>
    </source>
</evidence>
<evidence type="ECO:0000256" key="8">
    <source>
        <dbReference type="SAM" id="MobiDB-lite"/>
    </source>
</evidence>
<dbReference type="InterPro" id="IPR050235">
    <property type="entry name" value="CK1_Ser-Thr_kinase"/>
</dbReference>
<dbReference type="CDD" id="cd14017">
    <property type="entry name" value="STKc_TTBK"/>
    <property type="match status" value="1"/>
</dbReference>
<dbReference type="PANTHER" id="PTHR11909">
    <property type="entry name" value="CASEIN KINASE-RELATED"/>
    <property type="match status" value="1"/>
</dbReference>
<dbReference type="FunFam" id="3.30.200.20:FF:000358">
    <property type="entry name" value="Tau tubulin kinase 2b"/>
    <property type="match status" value="1"/>
</dbReference>
<evidence type="ECO:0000256" key="4">
    <source>
        <dbReference type="ARBA" id="ARBA00022777"/>
    </source>
</evidence>
<dbReference type="GO" id="GO:0005524">
    <property type="term" value="F:ATP binding"/>
    <property type="evidence" value="ECO:0007669"/>
    <property type="project" value="UniProtKB-UniRule"/>
</dbReference>
<dbReference type="SUPFAM" id="SSF56112">
    <property type="entry name" value="Protein kinase-like (PK-like)"/>
    <property type="match status" value="1"/>
</dbReference>
<evidence type="ECO:0000256" key="6">
    <source>
        <dbReference type="ARBA" id="ARBA00061588"/>
    </source>
</evidence>
<feature type="region of interest" description="Disordered" evidence="8">
    <location>
        <begin position="563"/>
        <end position="587"/>
    </location>
</feature>
<feature type="region of interest" description="Disordered" evidence="8">
    <location>
        <begin position="453"/>
        <end position="483"/>
    </location>
</feature>
<evidence type="ECO:0000256" key="7">
    <source>
        <dbReference type="PROSITE-ProRule" id="PRU10141"/>
    </source>
</evidence>
<dbReference type="GO" id="GO:0015630">
    <property type="term" value="C:microtubule cytoskeleton"/>
    <property type="evidence" value="ECO:0007669"/>
    <property type="project" value="UniProtKB-ARBA"/>
</dbReference>
<feature type="compositionally biased region" description="Basic and acidic residues" evidence="8">
    <location>
        <begin position="757"/>
        <end position="770"/>
    </location>
</feature>
<feature type="domain" description="Protein kinase" evidence="9">
    <location>
        <begin position="17"/>
        <end position="280"/>
    </location>
</feature>
<evidence type="ECO:0000256" key="5">
    <source>
        <dbReference type="ARBA" id="ARBA00022840"/>
    </source>
</evidence>
<accession>A0A034VA69</accession>
<feature type="region of interest" description="Disordered" evidence="8">
    <location>
        <begin position="1117"/>
        <end position="1136"/>
    </location>
</feature>